<sequence length="98" mass="10926">MARFLAVHEMFDEAQSLIGLVVSRKGKNSASSVFIALVEMRGASMCYLGSISFLFRFVVVILDAGFPSNVYVFNVLMNKYCKEGKVCDAQKVFDEQVL</sequence>
<dbReference type="eggNOG" id="KOG4197">
    <property type="taxonomic scope" value="Eukaryota"/>
</dbReference>
<dbReference type="Gramene" id="KFK43266">
    <property type="protein sequence ID" value="KFK43266"/>
    <property type="gene ID" value="AALP_AA1G101700"/>
</dbReference>
<dbReference type="AlphaFoldDB" id="A0A087HMB4"/>
<evidence type="ECO:0000256" key="3">
    <source>
        <dbReference type="SAM" id="Phobius"/>
    </source>
</evidence>
<dbReference type="OMA" id="VHEMFDE"/>
<dbReference type="OrthoDB" id="185373at2759"/>
<feature type="transmembrane region" description="Helical" evidence="3">
    <location>
        <begin position="45"/>
        <end position="66"/>
    </location>
</feature>
<evidence type="ECO:0000256" key="2">
    <source>
        <dbReference type="PROSITE-ProRule" id="PRU00708"/>
    </source>
</evidence>
<dbReference type="InterPro" id="IPR011990">
    <property type="entry name" value="TPR-like_helical_dom_sf"/>
</dbReference>
<evidence type="ECO:0008006" key="6">
    <source>
        <dbReference type="Google" id="ProtNLM"/>
    </source>
</evidence>
<evidence type="ECO:0000256" key="1">
    <source>
        <dbReference type="ARBA" id="ARBA00022737"/>
    </source>
</evidence>
<evidence type="ECO:0000313" key="5">
    <source>
        <dbReference type="Proteomes" id="UP000029120"/>
    </source>
</evidence>
<proteinExistence type="predicted"/>
<gene>
    <name evidence="4" type="ordered locus">AALP_Aa1g101700</name>
</gene>
<dbReference type="InterPro" id="IPR002885">
    <property type="entry name" value="PPR_rpt"/>
</dbReference>
<keyword evidence="5" id="KW-1185">Reference proteome</keyword>
<accession>A0A087HMB4</accession>
<dbReference type="Proteomes" id="UP000029120">
    <property type="component" value="Chromosome 1"/>
</dbReference>
<keyword evidence="1" id="KW-0677">Repeat</keyword>
<dbReference type="Pfam" id="PF12854">
    <property type="entry name" value="PPR_1"/>
    <property type="match status" value="1"/>
</dbReference>
<evidence type="ECO:0000313" key="4">
    <source>
        <dbReference type="EMBL" id="KFK43266.1"/>
    </source>
</evidence>
<organism evidence="4 5">
    <name type="scientific">Arabis alpina</name>
    <name type="common">Alpine rock-cress</name>
    <dbReference type="NCBI Taxonomy" id="50452"/>
    <lineage>
        <taxon>Eukaryota</taxon>
        <taxon>Viridiplantae</taxon>
        <taxon>Streptophyta</taxon>
        <taxon>Embryophyta</taxon>
        <taxon>Tracheophyta</taxon>
        <taxon>Spermatophyta</taxon>
        <taxon>Magnoliopsida</taxon>
        <taxon>eudicotyledons</taxon>
        <taxon>Gunneridae</taxon>
        <taxon>Pentapetalae</taxon>
        <taxon>rosids</taxon>
        <taxon>malvids</taxon>
        <taxon>Brassicales</taxon>
        <taxon>Brassicaceae</taxon>
        <taxon>Arabideae</taxon>
        <taxon>Arabis</taxon>
    </lineage>
</organism>
<protein>
    <recommendedName>
        <fullName evidence="6">Pentatricopeptide repeat-containing protein</fullName>
    </recommendedName>
</protein>
<name>A0A087HMB4_ARAAL</name>
<dbReference type="PROSITE" id="PS51375">
    <property type="entry name" value="PPR"/>
    <property type="match status" value="1"/>
</dbReference>
<keyword evidence="3" id="KW-1133">Transmembrane helix</keyword>
<keyword evidence="3" id="KW-0812">Transmembrane</keyword>
<keyword evidence="3" id="KW-0472">Membrane</keyword>
<reference evidence="5" key="1">
    <citation type="journal article" date="2015" name="Nat. Plants">
        <title>Genome expansion of Arabis alpina linked with retrotransposition and reduced symmetric DNA methylation.</title>
        <authorList>
            <person name="Willing E.M."/>
            <person name="Rawat V."/>
            <person name="Mandakova T."/>
            <person name="Maumus F."/>
            <person name="James G.V."/>
            <person name="Nordstroem K.J."/>
            <person name="Becker C."/>
            <person name="Warthmann N."/>
            <person name="Chica C."/>
            <person name="Szarzynska B."/>
            <person name="Zytnicki M."/>
            <person name="Albani M.C."/>
            <person name="Kiefer C."/>
            <person name="Bergonzi S."/>
            <person name="Castaings L."/>
            <person name="Mateos J.L."/>
            <person name="Berns M.C."/>
            <person name="Bujdoso N."/>
            <person name="Piofczyk T."/>
            <person name="de Lorenzo L."/>
            <person name="Barrero-Sicilia C."/>
            <person name="Mateos I."/>
            <person name="Piednoel M."/>
            <person name="Hagmann J."/>
            <person name="Chen-Min-Tao R."/>
            <person name="Iglesias-Fernandez R."/>
            <person name="Schuster S.C."/>
            <person name="Alonso-Blanco C."/>
            <person name="Roudier F."/>
            <person name="Carbonero P."/>
            <person name="Paz-Ares J."/>
            <person name="Davis S.J."/>
            <person name="Pecinka A."/>
            <person name="Quesneville H."/>
            <person name="Colot V."/>
            <person name="Lysak M.A."/>
            <person name="Weigel D."/>
            <person name="Coupland G."/>
            <person name="Schneeberger K."/>
        </authorList>
    </citation>
    <scope>NUCLEOTIDE SEQUENCE [LARGE SCALE GENOMIC DNA]</scope>
    <source>
        <strain evidence="5">cv. Pajares</strain>
    </source>
</reference>
<feature type="repeat" description="PPR" evidence="2">
    <location>
        <begin position="69"/>
        <end position="98"/>
    </location>
</feature>
<dbReference type="EMBL" id="CM002869">
    <property type="protein sequence ID" value="KFK43266.1"/>
    <property type="molecule type" value="Genomic_DNA"/>
</dbReference>
<dbReference type="Gene3D" id="1.25.40.10">
    <property type="entry name" value="Tetratricopeptide repeat domain"/>
    <property type="match status" value="1"/>
</dbReference>